<proteinExistence type="predicted"/>
<dbReference type="SMART" id="SM00710">
    <property type="entry name" value="PbH1"/>
    <property type="match status" value="6"/>
</dbReference>
<sequence length="629" mass="66449">MDVRYVLGAVVLAFGLCALAFTVQPAGGAAVSPVSFDETLSMGMTGVDVRDAEAAGYEIPRGQAFYAQYQYVIGYYGVEAMVEQLESGHAVRQFGEPVALFVTEFSGAQPSLTEEGYLDLDNDPGVDWIRAERAVYAVDSDAQTTAGPTAVPFERRADAERFTDEYGGRVVDWAAVRERYGERPAVARDRQADLVENRTAWADRRVAASASLLDRPRSVVVGRDAPTVQAAVERAPPNTTVYVPPGTYEENVTITKPLTLRGAGERTVVDGGGNGTVIRANASGVALADLAVRGVGPRDLGTGEGNASGWDAKIQLVYGRGDAAILLSRANRSLVSDVTVDTDANGVIARYSDGTVVDGLVVNGTDQWQDGSMGVLTMYSRAVIQESTFEGGRDGVYTHRSDDLVVRANEMRGMRYGVHEMYTSGALVSDNAVRDTDAGVMVMTRPRENVVIGNDVRDSDVGVSLAGDASYVTGNVLVGGGTGMTIAGTRSMYANNTVVDNDVGLRSDTILPSNRVVENDVAGNDAPATASSGPVAVWTSGGRGNYWAGAPGLDRDGDGVLDRPYRPADEVDRSLAESPAGPTVARSPALGILRRAQAVAPGLRRSDVIDTGPLVEPSRPDVLEEVNAT</sequence>
<reference evidence="4 5" key="1">
    <citation type="submission" date="2016-10" db="EMBL/GenBank/DDBJ databases">
        <authorList>
            <person name="de Groot N.N."/>
        </authorList>
    </citation>
    <scope>NUCLEOTIDE SEQUENCE [LARGE SCALE GENOMIC DNA]</scope>
    <source>
        <strain evidence="4 5">CGMCC 1.10457</strain>
    </source>
</reference>
<dbReference type="InterPro" id="IPR007742">
    <property type="entry name" value="NosD_dom"/>
</dbReference>
<dbReference type="EMBL" id="FOZK01000002">
    <property type="protein sequence ID" value="SFS03565.1"/>
    <property type="molecule type" value="Genomic_DNA"/>
</dbReference>
<dbReference type="Gene3D" id="3.30.70.2050">
    <property type="match status" value="1"/>
</dbReference>
<dbReference type="Pfam" id="PF05048">
    <property type="entry name" value="NosD"/>
    <property type="match status" value="1"/>
</dbReference>
<accession>A0A1I6LJA7</accession>
<evidence type="ECO:0000259" key="3">
    <source>
        <dbReference type="Pfam" id="PF05048"/>
    </source>
</evidence>
<dbReference type="Proteomes" id="UP000199062">
    <property type="component" value="Unassembled WGS sequence"/>
</dbReference>
<evidence type="ECO:0000256" key="2">
    <source>
        <dbReference type="SAM" id="MobiDB-lite"/>
    </source>
</evidence>
<name>A0A1I6LJA7_9EURY</name>
<feature type="region of interest" description="Disordered" evidence="2">
    <location>
        <begin position="608"/>
        <end position="629"/>
    </location>
</feature>
<evidence type="ECO:0000313" key="5">
    <source>
        <dbReference type="Proteomes" id="UP000199062"/>
    </source>
</evidence>
<evidence type="ECO:0000256" key="1">
    <source>
        <dbReference type="ARBA" id="ARBA00022737"/>
    </source>
</evidence>
<dbReference type="SUPFAM" id="SSF51126">
    <property type="entry name" value="Pectin lyase-like"/>
    <property type="match status" value="1"/>
</dbReference>
<dbReference type="AlphaFoldDB" id="A0A1I6LJA7"/>
<dbReference type="PANTHER" id="PTHR22990">
    <property type="entry name" value="F-BOX ONLY PROTEIN"/>
    <property type="match status" value="1"/>
</dbReference>
<gene>
    <name evidence="4" type="ORF">SAMN05216559_2802</name>
</gene>
<keyword evidence="1" id="KW-0677">Repeat</keyword>
<dbReference type="InterPro" id="IPR011050">
    <property type="entry name" value="Pectin_lyase_fold/virulence"/>
</dbReference>
<dbReference type="Gene3D" id="2.160.20.10">
    <property type="entry name" value="Single-stranded right-handed beta-helix, Pectin lyase-like"/>
    <property type="match status" value="1"/>
</dbReference>
<evidence type="ECO:0000313" key="4">
    <source>
        <dbReference type="EMBL" id="SFS03565.1"/>
    </source>
</evidence>
<protein>
    <submittedName>
        <fullName evidence="4">Nitrous oxidase accessory protein NosD, contains tandem CASH domains</fullName>
    </submittedName>
</protein>
<feature type="domain" description="Periplasmic copper-binding protein NosD beta helix" evidence="3">
    <location>
        <begin position="378"/>
        <end position="549"/>
    </location>
</feature>
<dbReference type="STRING" id="767519.SAMN05216559_2802"/>
<dbReference type="RefSeq" id="WP_089817109.1">
    <property type="nucleotide sequence ID" value="NZ_FOZK01000002.1"/>
</dbReference>
<organism evidence="4 5">
    <name type="scientific">Halomicrobium zhouii</name>
    <dbReference type="NCBI Taxonomy" id="767519"/>
    <lineage>
        <taxon>Archaea</taxon>
        <taxon>Methanobacteriati</taxon>
        <taxon>Methanobacteriota</taxon>
        <taxon>Stenosarchaea group</taxon>
        <taxon>Halobacteria</taxon>
        <taxon>Halobacteriales</taxon>
        <taxon>Haloarculaceae</taxon>
        <taxon>Halomicrobium</taxon>
    </lineage>
</organism>
<keyword evidence="5" id="KW-1185">Reference proteome</keyword>
<dbReference type="PANTHER" id="PTHR22990:SF15">
    <property type="entry name" value="F-BOX ONLY PROTEIN 10"/>
    <property type="match status" value="1"/>
</dbReference>
<dbReference type="Pfam" id="PF05573">
    <property type="entry name" value="NosL"/>
    <property type="match status" value="1"/>
</dbReference>
<dbReference type="SUPFAM" id="SSF160387">
    <property type="entry name" value="NosL/MerB-like"/>
    <property type="match status" value="1"/>
</dbReference>
<dbReference type="OrthoDB" id="29186at2157"/>
<dbReference type="InterPro" id="IPR006626">
    <property type="entry name" value="PbH1"/>
</dbReference>
<dbReference type="InterPro" id="IPR051550">
    <property type="entry name" value="SCF-Subunits/Alg-Epimerases"/>
</dbReference>
<dbReference type="InterPro" id="IPR012334">
    <property type="entry name" value="Pectin_lyas_fold"/>
</dbReference>
<dbReference type="InterPro" id="IPR008719">
    <property type="entry name" value="N2O_reductase_NosL"/>
</dbReference>